<organism evidence="3 4">
    <name type="scientific">Parascaris equorum</name>
    <name type="common">Equine roundworm</name>
    <dbReference type="NCBI Taxonomy" id="6256"/>
    <lineage>
        <taxon>Eukaryota</taxon>
        <taxon>Metazoa</taxon>
        <taxon>Ecdysozoa</taxon>
        <taxon>Nematoda</taxon>
        <taxon>Chromadorea</taxon>
        <taxon>Rhabditida</taxon>
        <taxon>Spirurina</taxon>
        <taxon>Ascaridomorpha</taxon>
        <taxon>Ascaridoidea</taxon>
        <taxon>Ascarididae</taxon>
        <taxon>Parascaris</taxon>
    </lineage>
</organism>
<dbReference type="InterPro" id="IPR000742">
    <property type="entry name" value="EGF"/>
</dbReference>
<evidence type="ECO:0000313" key="3">
    <source>
        <dbReference type="Proteomes" id="UP000887564"/>
    </source>
</evidence>
<dbReference type="PROSITE" id="PS50026">
    <property type="entry name" value="EGF_3"/>
    <property type="match status" value="1"/>
</dbReference>
<feature type="domain" description="EGF-like" evidence="2">
    <location>
        <begin position="5"/>
        <end position="50"/>
    </location>
</feature>
<sequence>MRQSDDDYCKPTIIAGRTEHFCKNDGICYSTNEGPKCDCSLSDYDGRRCEQGWEAFRSFKFHKLAIIAYQKKKMKKFPVKIDAELSFFGQEWLGYDVGNNSAAVIRSRFENISFAFKTVHGRQVLFVGGDRMVRFVFSMNCETTS</sequence>
<dbReference type="Gene3D" id="2.10.25.10">
    <property type="entry name" value="Laminin"/>
    <property type="match status" value="1"/>
</dbReference>
<evidence type="ECO:0000259" key="2">
    <source>
        <dbReference type="PROSITE" id="PS50026"/>
    </source>
</evidence>
<keyword evidence="3" id="KW-1185">Reference proteome</keyword>
<evidence type="ECO:0000256" key="1">
    <source>
        <dbReference type="PROSITE-ProRule" id="PRU00076"/>
    </source>
</evidence>
<comment type="caution">
    <text evidence="1">Lacks conserved residue(s) required for the propagation of feature annotation.</text>
</comment>
<dbReference type="SUPFAM" id="SSF57196">
    <property type="entry name" value="EGF/Laminin"/>
    <property type="match status" value="1"/>
</dbReference>
<accession>A0A914S297</accession>
<dbReference type="Proteomes" id="UP000887564">
    <property type="component" value="Unplaced"/>
</dbReference>
<keyword evidence="1" id="KW-0245">EGF-like domain</keyword>
<reference evidence="4" key="1">
    <citation type="submission" date="2022-11" db="UniProtKB">
        <authorList>
            <consortium name="WormBaseParasite"/>
        </authorList>
    </citation>
    <scope>IDENTIFICATION</scope>
</reference>
<dbReference type="WBParaSite" id="PEQ_0001127401-mRNA-1">
    <property type="protein sequence ID" value="PEQ_0001127401-mRNA-1"/>
    <property type="gene ID" value="PEQ_0001127401"/>
</dbReference>
<protein>
    <submittedName>
        <fullName evidence="4">EGF-like domain-containing protein</fullName>
    </submittedName>
</protein>
<name>A0A914S297_PAREQ</name>
<proteinExistence type="predicted"/>
<dbReference type="AlphaFoldDB" id="A0A914S297"/>
<evidence type="ECO:0000313" key="4">
    <source>
        <dbReference type="WBParaSite" id="PEQ_0001127401-mRNA-1"/>
    </source>
</evidence>